<reference evidence="16 17" key="1">
    <citation type="journal article" date="2012" name="J. Bacteriol.">
        <title>Complete genome sequence of Nocardia brasiliensis HUJEG-1.</title>
        <authorList>
            <person name="Vera-Cabrera L."/>
            <person name="Ortiz-Lopez R."/>
            <person name="Elizondo-Gonzalez R."/>
            <person name="Perez-Maya A.A."/>
            <person name="Ocampo-Candiani J."/>
        </authorList>
    </citation>
    <scope>NUCLEOTIDE SEQUENCE [LARGE SCALE GENOMIC DNA]</scope>
    <source>
        <strain evidence="17">ATCC 700358</strain>
    </source>
</reference>
<keyword evidence="5" id="KW-0479">Metal-binding</keyword>
<proteinExistence type="inferred from homology"/>
<evidence type="ECO:0000256" key="3">
    <source>
        <dbReference type="ARBA" id="ARBA00022645"/>
    </source>
</evidence>
<evidence type="ECO:0000256" key="13">
    <source>
        <dbReference type="ARBA" id="ARBA00074273"/>
    </source>
</evidence>
<evidence type="ECO:0000256" key="1">
    <source>
        <dbReference type="ARBA" id="ARBA00001947"/>
    </source>
</evidence>
<dbReference type="SUPFAM" id="SSF53187">
    <property type="entry name" value="Zn-dependent exopeptidases"/>
    <property type="match status" value="1"/>
</dbReference>
<dbReference type="KEGG" id="nbr:O3I_018505"/>
<evidence type="ECO:0000256" key="2">
    <source>
        <dbReference type="ARBA" id="ARBA00005988"/>
    </source>
</evidence>
<dbReference type="PANTHER" id="PTHR11705:SF143">
    <property type="entry name" value="SLL0236 PROTEIN"/>
    <property type="match status" value="1"/>
</dbReference>
<dbReference type="Proteomes" id="UP000006304">
    <property type="component" value="Chromosome"/>
</dbReference>
<evidence type="ECO:0000256" key="10">
    <source>
        <dbReference type="ARBA" id="ARBA00050859"/>
    </source>
</evidence>
<gene>
    <name evidence="16" type="ORF">O3I_018505</name>
</gene>
<evidence type="ECO:0000259" key="15">
    <source>
        <dbReference type="PROSITE" id="PS52035"/>
    </source>
</evidence>
<dbReference type="GO" id="GO:0005615">
    <property type="term" value="C:extracellular space"/>
    <property type="evidence" value="ECO:0007669"/>
    <property type="project" value="TreeGrafter"/>
</dbReference>
<dbReference type="RefSeq" id="WP_014984515.1">
    <property type="nucleotide sequence ID" value="NC_018681.1"/>
</dbReference>
<accession>K0EXP4</accession>
<evidence type="ECO:0000313" key="16">
    <source>
        <dbReference type="EMBL" id="AFU01660.1"/>
    </source>
</evidence>
<dbReference type="Gene3D" id="3.40.630.10">
    <property type="entry name" value="Zn peptidases"/>
    <property type="match status" value="1"/>
</dbReference>
<evidence type="ECO:0000256" key="9">
    <source>
        <dbReference type="ARBA" id="ARBA00023049"/>
    </source>
</evidence>
<keyword evidence="7" id="KW-0378">Hydrolase</keyword>
<dbReference type="eggNOG" id="COG2866">
    <property type="taxonomic scope" value="Bacteria"/>
</dbReference>
<evidence type="ECO:0000256" key="8">
    <source>
        <dbReference type="ARBA" id="ARBA00022833"/>
    </source>
</evidence>
<dbReference type="HOGENOM" id="CLU_018931_0_0_11"/>
<evidence type="ECO:0000256" key="14">
    <source>
        <dbReference type="PROSITE-ProRule" id="PRU01379"/>
    </source>
</evidence>
<evidence type="ECO:0000256" key="12">
    <source>
        <dbReference type="ARBA" id="ARBA00066554"/>
    </source>
</evidence>
<dbReference type="Pfam" id="PF00246">
    <property type="entry name" value="Peptidase_M14"/>
    <property type="match status" value="1"/>
</dbReference>
<evidence type="ECO:0000256" key="5">
    <source>
        <dbReference type="ARBA" id="ARBA00022723"/>
    </source>
</evidence>
<dbReference type="GO" id="GO:0006508">
    <property type="term" value="P:proteolysis"/>
    <property type="evidence" value="ECO:0007669"/>
    <property type="project" value="UniProtKB-KW"/>
</dbReference>
<evidence type="ECO:0000256" key="4">
    <source>
        <dbReference type="ARBA" id="ARBA00022670"/>
    </source>
</evidence>
<protein>
    <recommendedName>
        <fullName evidence="13">Zinc carboxypeptidase</fullName>
        <ecNumber evidence="12">3.4.17.18</ecNumber>
    </recommendedName>
</protein>
<comment type="cofactor">
    <cofactor evidence="1">
        <name>Zn(2+)</name>
        <dbReference type="ChEBI" id="CHEBI:29105"/>
    </cofactor>
</comment>
<dbReference type="SMART" id="SM00631">
    <property type="entry name" value="Zn_pept"/>
    <property type="match status" value="1"/>
</dbReference>
<organism evidence="16 17">
    <name type="scientific">Nocardia brasiliensis (strain ATCC 700358 / HUJEG-1)</name>
    <dbReference type="NCBI Taxonomy" id="1133849"/>
    <lineage>
        <taxon>Bacteria</taxon>
        <taxon>Bacillati</taxon>
        <taxon>Actinomycetota</taxon>
        <taxon>Actinomycetes</taxon>
        <taxon>Mycobacteriales</taxon>
        <taxon>Nocardiaceae</taxon>
        <taxon>Nocardia</taxon>
    </lineage>
</organism>
<keyword evidence="8" id="KW-0862">Zinc</keyword>
<keyword evidence="3 16" id="KW-0121">Carboxypeptidase</keyword>
<dbReference type="EMBL" id="CP003876">
    <property type="protein sequence ID" value="AFU01660.1"/>
    <property type="molecule type" value="Genomic_DNA"/>
</dbReference>
<dbReference type="PANTHER" id="PTHR11705">
    <property type="entry name" value="PROTEASE FAMILY M14 CARBOXYPEPTIDASE A,B"/>
    <property type="match status" value="1"/>
</dbReference>
<keyword evidence="17" id="KW-1185">Reference proteome</keyword>
<comment type="similarity">
    <text evidence="2 14">Belongs to the peptidase M14 family.</text>
</comment>
<evidence type="ECO:0000256" key="11">
    <source>
        <dbReference type="ARBA" id="ARBA00055464"/>
    </source>
</evidence>
<dbReference type="PRINTS" id="PR00765">
    <property type="entry name" value="CRBOXYPTASEA"/>
</dbReference>
<feature type="active site" description="Proton donor/acceptor" evidence="14">
    <location>
        <position position="390"/>
    </location>
</feature>
<dbReference type="PROSITE" id="PS52035">
    <property type="entry name" value="PEPTIDASE_M14"/>
    <property type="match status" value="1"/>
</dbReference>
<comment type="function">
    <text evidence="11">Carboxypeptidase that possesses the specificities of both mammalian Cpase A and B. Thus shows broad substrate specificity, being able to cleave Cbz-Gly-Leu, Cbz-Gly-Val, Cbz-Gly-Phe, Cbz-Gly-Lys and Bz-Gly-Arg in vitro.</text>
</comment>
<keyword evidence="4" id="KW-0645">Protease</keyword>
<evidence type="ECO:0000256" key="7">
    <source>
        <dbReference type="ARBA" id="ARBA00022801"/>
    </source>
</evidence>
<dbReference type="EC" id="3.4.17.18" evidence="12"/>
<sequence>MRALSGRGLDLFRATVAGADDGVTIAGYLSVAEIGGLAEDGYTVTVQAVRETPPLEIAPPKVSAIAAQDVETFSVPAGYLPYSQIEGWISSMVRLSPAFCTRVQLPLTSVEGRPISALRIRAGDRAERDGVLLLGGAHARELINPDLLCHWMYHLTSAYRKDTDLTFGPVAYSNSTVRLLLDSLDIFIVPLVNPDGREFVMSADRMWRKNRSYNPGSDCRGVDVNRNYDFLFDSGIGTTAFPCDYQTYRGPQAFSEPETRNIRWLLDVFPHIIGMVDVHSFGEIIAYPWGDDDNQTTDPAMNFRVPHPDRGTPNDNLYREYMPAEDLDWYRRTAGLMRDAITRVRGSVYTVQQSVSPPLLYPVSASVDDYAYSRNFIDPAKRKVRSITIETSKPVPRGEELRGFQPVYEEARQVMVENGPALIEFCLSVLCPGRGAAAMRTTLDRHLPETGAVRAAYDHLMSLSPRVMEALAAEPDMRAGAAKALAQLADRSAHDHDPVLDEQAITDLTPVAAYLAQAVPEAQPALEALTALATQSVGSPISRALKS</sequence>
<dbReference type="FunFam" id="3.40.630.10:FF:000084">
    <property type="entry name" value="Carboxypeptidase B2"/>
    <property type="match status" value="1"/>
</dbReference>
<name>K0EXP4_NOCB7</name>
<evidence type="ECO:0000313" key="17">
    <source>
        <dbReference type="Proteomes" id="UP000006304"/>
    </source>
</evidence>
<dbReference type="GO" id="GO:0008270">
    <property type="term" value="F:zinc ion binding"/>
    <property type="evidence" value="ECO:0007669"/>
    <property type="project" value="InterPro"/>
</dbReference>
<keyword evidence="9" id="KW-0482">Metalloprotease</keyword>
<keyword evidence="6" id="KW-0732">Signal</keyword>
<comment type="catalytic activity">
    <reaction evidence="10">
        <text>Releases a C-terminal residue, which may be hydrophobic or positively charged.</text>
        <dbReference type="EC" id="3.4.17.18"/>
    </reaction>
</comment>
<dbReference type="GO" id="GO:0004181">
    <property type="term" value="F:metallocarboxypeptidase activity"/>
    <property type="evidence" value="ECO:0007669"/>
    <property type="project" value="InterPro"/>
</dbReference>
<dbReference type="InterPro" id="IPR000834">
    <property type="entry name" value="Peptidase_M14"/>
</dbReference>
<evidence type="ECO:0000256" key="6">
    <source>
        <dbReference type="ARBA" id="ARBA00022729"/>
    </source>
</evidence>
<dbReference type="AlphaFoldDB" id="K0EXP4"/>
<feature type="domain" description="Peptidase M14" evidence="15">
    <location>
        <begin position="78"/>
        <end position="429"/>
    </location>
</feature>
<dbReference type="STRING" id="1133849.O3I_018505"/>